<dbReference type="InterPro" id="IPR028098">
    <property type="entry name" value="Glyco_trans_4-like_N"/>
</dbReference>
<feature type="domain" description="Glycosyltransferase subfamily 4-like N-terminal" evidence="2">
    <location>
        <begin position="19"/>
        <end position="178"/>
    </location>
</feature>
<dbReference type="PANTHER" id="PTHR12526">
    <property type="entry name" value="GLYCOSYLTRANSFERASE"/>
    <property type="match status" value="1"/>
</dbReference>
<dbReference type="Gene3D" id="3.40.50.2000">
    <property type="entry name" value="Glycogen Phosphorylase B"/>
    <property type="match status" value="2"/>
</dbReference>
<reference evidence="3" key="1">
    <citation type="submission" date="2020-05" db="EMBL/GenBank/DDBJ databases">
        <title>High-Quality Genomes of Partial-Nitritation/Anammox System by Hierarchical Clustering Based Hybrid Assembly.</title>
        <authorList>
            <person name="Liu L."/>
            <person name="Wang Y."/>
            <person name="Che Y."/>
            <person name="Chen Y."/>
            <person name="Xia Y."/>
            <person name="Luo R."/>
            <person name="Cheng S.H."/>
            <person name="Zheng C."/>
            <person name="Zhang T."/>
        </authorList>
    </citation>
    <scope>NUCLEOTIDE SEQUENCE</scope>
    <source>
        <strain evidence="3">H1_PAT1</strain>
    </source>
</reference>
<name>A0A928Y708_UNCKA</name>
<dbReference type="GO" id="GO:0016757">
    <property type="term" value="F:glycosyltransferase activity"/>
    <property type="evidence" value="ECO:0007669"/>
    <property type="project" value="InterPro"/>
</dbReference>
<dbReference type="AlphaFoldDB" id="A0A928Y708"/>
<organism evidence="3 4">
    <name type="scientific">candidate division WWE3 bacterium</name>
    <dbReference type="NCBI Taxonomy" id="2053526"/>
    <lineage>
        <taxon>Bacteria</taxon>
        <taxon>Katanobacteria</taxon>
    </lineage>
</organism>
<sequence>MRIAMIGAKGVPAAMATGGGIERHVEQLAPRLADLGHEVTVYVRHYANPRAIKRWNGCTLVTLPTIRRKYLETIVHVFLSTLHALRQKYDIIHYHGVGPSTLAWIPRVFAPRCRVVVTFHSRDQFHEKWNIIARAYLAWGEWTAVRFPHATIAVSHVIQQFCIKLFGVKPFFIPNGVEIPSAHFGSDRIQALGLEPGRYFLGLGRLIPHKAFDDAIRAFRNVPTAMSLVIAGAPGYDMRYAEELHALAELDPRVRLLGFRTGDDLHQLLAHCYAYVCPSRSEGLSIAVLEAMSHGKVVLMSNIPENLELIDHSGMSYEVGNIEDLTRLFTFAAREPKLLRERGERARNIVKLHFSWDSIVMQTDRVYESLKA</sequence>
<evidence type="ECO:0000259" key="1">
    <source>
        <dbReference type="Pfam" id="PF00534"/>
    </source>
</evidence>
<dbReference type="EMBL" id="JABTTY010000001">
    <property type="protein sequence ID" value="MBE7525669.1"/>
    <property type="molecule type" value="Genomic_DNA"/>
</dbReference>
<dbReference type="Pfam" id="PF13439">
    <property type="entry name" value="Glyco_transf_4"/>
    <property type="match status" value="1"/>
</dbReference>
<accession>A0A928Y708</accession>
<gene>
    <name evidence="3" type="ORF">HS096_04775</name>
</gene>
<evidence type="ECO:0000313" key="4">
    <source>
        <dbReference type="Proteomes" id="UP000710385"/>
    </source>
</evidence>
<dbReference type="Proteomes" id="UP000710385">
    <property type="component" value="Unassembled WGS sequence"/>
</dbReference>
<dbReference type="PANTHER" id="PTHR12526:SF636">
    <property type="entry name" value="BLL3647 PROTEIN"/>
    <property type="match status" value="1"/>
</dbReference>
<protein>
    <submittedName>
        <fullName evidence="3">Glycosyltransferase family 4 protein</fullName>
    </submittedName>
</protein>
<comment type="caution">
    <text evidence="3">The sequence shown here is derived from an EMBL/GenBank/DDBJ whole genome shotgun (WGS) entry which is preliminary data.</text>
</comment>
<dbReference type="CDD" id="cd03801">
    <property type="entry name" value="GT4_PimA-like"/>
    <property type="match status" value="1"/>
</dbReference>
<evidence type="ECO:0000259" key="2">
    <source>
        <dbReference type="Pfam" id="PF13439"/>
    </source>
</evidence>
<dbReference type="Pfam" id="PF00534">
    <property type="entry name" value="Glycos_transf_1"/>
    <property type="match status" value="1"/>
</dbReference>
<dbReference type="InterPro" id="IPR001296">
    <property type="entry name" value="Glyco_trans_1"/>
</dbReference>
<dbReference type="SUPFAM" id="SSF53756">
    <property type="entry name" value="UDP-Glycosyltransferase/glycogen phosphorylase"/>
    <property type="match status" value="1"/>
</dbReference>
<feature type="domain" description="Glycosyl transferase family 1" evidence="1">
    <location>
        <begin position="196"/>
        <end position="348"/>
    </location>
</feature>
<evidence type="ECO:0000313" key="3">
    <source>
        <dbReference type="EMBL" id="MBE7525669.1"/>
    </source>
</evidence>
<proteinExistence type="predicted"/>